<reference evidence="2 4" key="1">
    <citation type="submission" date="2017-05" db="EMBL/GenBank/DDBJ databases">
        <authorList>
            <person name="Song R."/>
            <person name="Chenine A.L."/>
            <person name="Ruprecht R.M."/>
        </authorList>
    </citation>
    <scope>NUCLEOTIDE SEQUENCE [LARGE SCALE GENOMIC DNA]</scope>
    <source>
        <strain evidence="2">PD5205</strain>
    </source>
</reference>
<dbReference type="Proteomes" id="UP000195953">
    <property type="component" value="Chromosome 1"/>
</dbReference>
<name>A0A1Y6HAP7_9XANT</name>
<evidence type="ECO:0000313" key="1">
    <source>
        <dbReference type="EMBL" id="SMQ99350.1"/>
    </source>
</evidence>
<reference evidence="1 3" key="2">
    <citation type="submission" date="2017-05" db="EMBL/GenBank/DDBJ databases">
        <authorList>
            <person name="Blom J."/>
        </authorList>
    </citation>
    <scope>NUCLEOTIDE SEQUENCE [LARGE SCALE GENOMIC DNA]</scope>
    <source>
        <strain evidence="1">PD885</strain>
    </source>
</reference>
<evidence type="ECO:0000313" key="2">
    <source>
        <dbReference type="EMBL" id="SMR03381.1"/>
    </source>
</evidence>
<dbReference type="EMBL" id="LT853882">
    <property type="protein sequence ID" value="SMQ99350.1"/>
    <property type="molecule type" value="Genomic_DNA"/>
</dbReference>
<dbReference type="EMBL" id="LT853885">
    <property type="protein sequence ID" value="SMR03381.1"/>
    <property type="molecule type" value="Genomic_DNA"/>
</dbReference>
<organism evidence="2 4">
    <name type="scientific">Xanthomonas fragariae</name>
    <dbReference type="NCBI Taxonomy" id="48664"/>
    <lineage>
        <taxon>Bacteria</taxon>
        <taxon>Pseudomonadati</taxon>
        <taxon>Pseudomonadota</taxon>
        <taxon>Gammaproteobacteria</taxon>
        <taxon>Lysobacterales</taxon>
        <taxon>Lysobacteraceae</taxon>
        <taxon>Xanthomonas</taxon>
    </lineage>
</organism>
<protein>
    <submittedName>
        <fullName evidence="2">Uncharacterized protein</fullName>
    </submittedName>
</protein>
<gene>
    <name evidence="2" type="ORF">PD5205_02079</name>
    <name evidence="1" type="ORF">PD885_02107</name>
</gene>
<evidence type="ECO:0000313" key="3">
    <source>
        <dbReference type="Proteomes" id="UP000195877"/>
    </source>
</evidence>
<proteinExistence type="predicted"/>
<sequence>MVSAAAGATNAWYSARILCFEQLHATKINRHARTVEVAFLRFFVRSKRHAVSCRVEDHTLHRYQKQTELIDG</sequence>
<dbReference type="Proteomes" id="UP000195877">
    <property type="component" value="Chromosome 1"/>
</dbReference>
<keyword evidence="3" id="KW-1185">Reference proteome</keyword>
<evidence type="ECO:0000313" key="4">
    <source>
        <dbReference type="Proteomes" id="UP000195953"/>
    </source>
</evidence>
<dbReference type="AlphaFoldDB" id="A0A1Y6HAP7"/>
<accession>A0A1Y6HAP7</accession>